<name>A0A9J6D9X0_RHIMP</name>
<protein>
    <submittedName>
        <fullName evidence="2">Uncharacterized protein</fullName>
    </submittedName>
</protein>
<evidence type="ECO:0000313" key="3">
    <source>
        <dbReference type="Proteomes" id="UP000821866"/>
    </source>
</evidence>
<reference evidence="2" key="2">
    <citation type="submission" date="2021-09" db="EMBL/GenBank/DDBJ databases">
        <authorList>
            <person name="Jia N."/>
            <person name="Wang J."/>
            <person name="Shi W."/>
            <person name="Du L."/>
            <person name="Sun Y."/>
            <person name="Zhan W."/>
            <person name="Jiang J."/>
            <person name="Wang Q."/>
            <person name="Zhang B."/>
            <person name="Ji P."/>
            <person name="Sakyi L.B."/>
            <person name="Cui X."/>
            <person name="Yuan T."/>
            <person name="Jiang B."/>
            <person name="Yang W."/>
            <person name="Lam T.T.-Y."/>
            <person name="Chang Q."/>
            <person name="Ding S."/>
            <person name="Wang X."/>
            <person name="Zhu J."/>
            <person name="Ruan X."/>
            <person name="Zhao L."/>
            <person name="Wei J."/>
            <person name="Que T."/>
            <person name="Du C."/>
            <person name="Cheng J."/>
            <person name="Dai P."/>
            <person name="Han X."/>
            <person name="Huang E."/>
            <person name="Gao Y."/>
            <person name="Liu J."/>
            <person name="Shao H."/>
            <person name="Ye R."/>
            <person name="Li L."/>
            <person name="Wei W."/>
            <person name="Wang X."/>
            <person name="Wang C."/>
            <person name="Huo Q."/>
            <person name="Li W."/>
            <person name="Guo W."/>
            <person name="Chen H."/>
            <person name="Chen S."/>
            <person name="Zhou L."/>
            <person name="Zhou L."/>
            <person name="Ni X."/>
            <person name="Tian J."/>
            <person name="Zhou Y."/>
            <person name="Sheng Y."/>
            <person name="Liu T."/>
            <person name="Pan Y."/>
            <person name="Xia L."/>
            <person name="Li J."/>
            <person name="Zhao F."/>
            <person name="Cao W."/>
        </authorList>
    </citation>
    <scope>NUCLEOTIDE SEQUENCE</scope>
    <source>
        <strain evidence="2">Rmic-2018</strain>
        <tissue evidence="2">Larvae</tissue>
    </source>
</reference>
<evidence type="ECO:0000256" key="1">
    <source>
        <dbReference type="SAM" id="MobiDB-lite"/>
    </source>
</evidence>
<accession>A0A9J6D9X0</accession>
<comment type="caution">
    <text evidence="2">The sequence shown here is derived from an EMBL/GenBank/DDBJ whole genome shotgun (WGS) entry which is preliminary data.</text>
</comment>
<dbReference type="Proteomes" id="UP000821866">
    <property type="component" value="Chromosome 8"/>
</dbReference>
<proteinExistence type="predicted"/>
<gene>
    <name evidence="2" type="ORF">HPB51_011377</name>
</gene>
<feature type="region of interest" description="Disordered" evidence="1">
    <location>
        <begin position="190"/>
        <end position="241"/>
    </location>
</feature>
<feature type="region of interest" description="Disordered" evidence="1">
    <location>
        <begin position="80"/>
        <end position="122"/>
    </location>
</feature>
<feature type="compositionally biased region" description="Basic residues" evidence="1">
    <location>
        <begin position="87"/>
        <end position="97"/>
    </location>
</feature>
<reference evidence="2" key="1">
    <citation type="journal article" date="2020" name="Cell">
        <title>Large-Scale Comparative Analyses of Tick Genomes Elucidate Their Genetic Diversity and Vector Capacities.</title>
        <authorList>
            <consortium name="Tick Genome and Microbiome Consortium (TIGMIC)"/>
            <person name="Jia N."/>
            <person name="Wang J."/>
            <person name="Shi W."/>
            <person name="Du L."/>
            <person name="Sun Y."/>
            <person name="Zhan W."/>
            <person name="Jiang J.F."/>
            <person name="Wang Q."/>
            <person name="Zhang B."/>
            <person name="Ji P."/>
            <person name="Bell-Sakyi L."/>
            <person name="Cui X.M."/>
            <person name="Yuan T.T."/>
            <person name="Jiang B.G."/>
            <person name="Yang W.F."/>
            <person name="Lam T.T."/>
            <person name="Chang Q.C."/>
            <person name="Ding S.J."/>
            <person name="Wang X.J."/>
            <person name="Zhu J.G."/>
            <person name="Ruan X.D."/>
            <person name="Zhao L."/>
            <person name="Wei J.T."/>
            <person name="Ye R.Z."/>
            <person name="Que T.C."/>
            <person name="Du C.H."/>
            <person name="Zhou Y.H."/>
            <person name="Cheng J.X."/>
            <person name="Dai P.F."/>
            <person name="Guo W.B."/>
            <person name="Han X.H."/>
            <person name="Huang E.J."/>
            <person name="Li L.F."/>
            <person name="Wei W."/>
            <person name="Gao Y.C."/>
            <person name="Liu J.Z."/>
            <person name="Shao H.Z."/>
            <person name="Wang X."/>
            <person name="Wang C.C."/>
            <person name="Yang T.C."/>
            <person name="Huo Q.B."/>
            <person name="Li W."/>
            <person name="Chen H.Y."/>
            <person name="Chen S.E."/>
            <person name="Zhou L.G."/>
            <person name="Ni X.B."/>
            <person name="Tian J.H."/>
            <person name="Sheng Y."/>
            <person name="Liu T."/>
            <person name="Pan Y.S."/>
            <person name="Xia L.Y."/>
            <person name="Li J."/>
            <person name="Zhao F."/>
            <person name="Cao W.C."/>
        </authorList>
    </citation>
    <scope>NUCLEOTIDE SEQUENCE</scope>
    <source>
        <strain evidence="2">Rmic-2018</strain>
    </source>
</reference>
<keyword evidence="3" id="KW-1185">Reference proteome</keyword>
<dbReference type="EMBL" id="JABSTU010000010">
    <property type="protein sequence ID" value="KAH8018745.1"/>
    <property type="molecule type" value="Genomic_DNA"/>
</dbReference>
<sequence>MSVDGPRRRTQRTNCPSAAKAASRKAAHGASERRARQSAEPTCSELSGVIPSSRGLPRVLEQRAKAHVERSLPSLGLAVCGTGRATNSRRRAPRPGRRGVGGFRTRAPNRGRHSRSSGPEKCEKKWEFSGSCPCTLETCAWNNNERRTNHAPTPAVHRASCWPDKVVSLLAAASRASTLMALPGVRRNTCADRQGPSRRAASHVRSRWRISDRNSPAAETQRRSHWTRPVPPNMPSTTGRTRDGCAVTWLLSQLANATTLSSGVYFDDSRTQEARKDSTAYFAGKWLSCNARRAEKPPTPAALVVRFALQDRNKLGHANSKLGHLFHEIRRRSCRSPKGVAASSRSETAPIVAPKGAGDKYFSPGRCSTITGLTAICSCADKWCPGRLLHTNANRLRQNISLLFADGLLPERRK</sequence>
<organism evidence="2 3">
    <name type="scientific">Rhipicephalus microplus</name>
    <name type="common">Cattle tick</name>
    <name type="synonym">Boophilus microplus</name>
    <dbReference type="NCBI Taxonomy" id="6941"/>
    <lineage>
        <taxon>Eukaryota</taxon>
        <taxon>Metazoa</taxon>
        <taxon>Ecdysozoa</taxon>
        <taxon>Arthropoda</taxon>
        <taxon>Chelicerata</taxon>
        <taxon>Arachnida</taxon>
        <taxon>Acari</taxon>
        <taxon>Parasitiformes</taxon>
        <taxon>Ixodida</taxon>
        <taxon>Ixodoidea</taxon>
        <taxon>Ixodidae</taxon>
        <taxon>Rhipicephalinae</taxon>
        <taxon>Rhipicephalus</taxon>
        <taxon>Boophilus</taxon>
    </lineage>
</organism>
<evidence type="ECO:0000313" key="2">
    <source>
        <dbReference type="EMBL" id="KAH8018745.1"/>
    </source>
</evidence>
<feature type="region of interest" description="Disordered" evidence="1">
    <location>
        <begin position="1"/>
        <end position="49"/>
    </location>
</feature>
<dbReference type="AlphaFoldDB" id="A0A9J6D9X0"/>